<dbReference type="Gene3D" id="1.10.10.160">
    <property type="match status" value="1"/>
</dbReference>
<sequence length="782" mass="86174">MIDFSKELNPAQLEAATALDGPVLVIAGAGSGKTRTIVYRLANLVASGVPASKILLLTFTRKAAREMLERAERLVFRSGSAHISLAGVQGGTFHAFAYSVLRTFKPVGFERAATVMDSADMLAALQVCKGDLGLGGKGDKSFPKTQTILGYISKCRNREQDMETLLMREAPHLFPYAPDMQRLAAAYTAFKRDKSLLDYDDLLFELEKLLSVSREALAWCWKKHSHIMIDEYQDTNLVQARLASLLSGFSRGAFGPSPAEGAPDGETPQGGGNIMVVGDDAQSIYAFRGADVRNIRDFPHLFPGTRLIRLEENYRSTQPVLDLANAVLEGASEGYKKHLFTEKKGGDLPQVIRPRSDLSQANVVAQRIAELLALYPAREIAVLFRAGYQSYHLEIQLARMGVRFAKYGGIRYTEAAHVKDAVSFARLAVNPLDFTAFQRMASLTKGIGDKTCRKLYDALRHSDAGTVAKAAKKYPDFGADIAFVDSLRLRHLSPETLFGEIIAHYTPKLQELYPDDYPKRLQGLEQLAQIAASYTDLDLFISDLSLDDPFEEEGEREHVTLSTIHSAKGLEWSAVIIIDLVEERFPSRHALQRHEDLEEERRLMYVAVTRAREYLGLCVPATLYSRGSAVTVPAEPSPFIRIIPSTLYEEWLEGFTGLARRPVFTPPVGAARRSPFDVPDDDAPGDDALGERPAPPREFKPGPARAASIPPVPIADDAARGEGASAGLISPLRQGESGYCRHKVFGRGKIVQFLPPDKYRVNFPGMGLKVIMGAYLEIEKEG</sequence>
<dbReference type="GO" id="GO:0016887">
    <property type="term" value="F:ATP hydrolysis activity"/>
    <property type="evidence" value="ECO:0007669"/>
    <property type="project" value="RHEA"/>
</dbReference>
<keyword evidence="2 10" id="KW-0547">Nucleotide-binding</keyword>
<dbReference type="GO" id="GO:0003677">
    <property type="term" value="F:DNA binding"/>
    <property type="evidence" value="ECO:0007669"/>
    <property type="project" value="InterPro"/>
</dbReference>
<dbReference type="EC" id="5.6.2.4" evidence="8"/>
<evidence type="ECO:0000256" key="3">
    <source>
        <dbReference type="ARBA" id="ARBA00022801"/>
    </source>
</evidence>
<accession>A0A212JKX6</accession>
<dbReference type="Gene3D" id="1.10.486.10">
    <property type="entry name" value="PCRA, domain 4"/>
    <property type="match status" value="1"/>
</dbReference>
<evidence type="ECO:0000256" key="4">
    <source>
        <dbReference type="ARBA" id="ARBA00022806"/>
    </source>
</evidence>
<feature type="region of interest" description="Disordered" evidence="11">
    <location>
        <begin position="670"/>
        <end position="707"/>
    </location>
</feature>
<comment type="similarity">
    <text evidence="1">Belongs to the helicase family. UvrD subfamily.</text>
</comment>
<dbReference type="GO" id="GO:0043138">
    <property type="term" value="F:3'-5' DNA helicase activity"/>
    <property type="evidence" value="ECO:0007669"/>
    <property type="project" value="UniProtKB-EC"/>
</dbReference>
<evidence type="ECO:0000259" key="13">
    <source>
        <dbReference type="PROSITE" id="PS51217"/>
    </source>
</evidence>
<dbReference type="SUPFAM" id="SSF52540">
    <property type="entry name" value="P-loop containing nucleoside triphosphate hydrolases"/>
    <property type="match status" value="1"/>
</dbReference>
<dbReference type="InterPro" id="IPR014017">
    <property type="entry name" value="DNA_helicase_UvrD-like_C"/>
</dbReference>
<evidence type="ECO:0000256" key="8">
    <source>
        <dbReference type="ARBA" id="ARBA00034808"/>
    </source>
</evidence>
<organism evidence="14">
    <name type="scientific">uncultured delta proteobacterium</name>
    <dbReference type="NCBI Taxonomy" id="34034"/>
    <lineage>
        <taxon>Bacteria</taxon>
        <taxon>Deltaproteobacteria</taxon>
        <taxon>environmental samples</taxon>
    </lineage>
</organism>
<feature type="domain" description="UvrD-like helicase ATP-binding" evidence="12">
    <location>
        <begin position="6"/>
        <end position="317"/>
    </location>
</feature>
<evidence type="ECO:0000256" key="10">
    <source>
        <dbReference type="PROSITE-ProRule" id="PRU00560"/>
    </source>
</evidence>
<dbReference type="PROSITE" id="PS51198">
    <property type="entry name" value="UVRD_HELICASE_ATP_BIND"/>
    <property type="match status" value="1"/>
</dbReference>
<evidence type="ECO:0000313" key="14">
    <source>
        <dbReference type="EMBL" id="SBW00071.1"/>
    </source>
</evidence>
<dbReference type="PANTHER" id="PTHR11070:SF3">
    <property type="entry name" value="DNA 3'-5' HELICASE"/>
    <property type="match status" value="1"/>
</dbReference>
<proteinExistence type="inferred from homology"/>
<evidence type="ECO:0000256" key="9">
    <source>
        <dbReference type="ARBA" id="ARBA00048988"/>
    </source>
</evidence>
<dbReference type="InterPro" id="IPR000212">
    <property type="entry name" value="DNA_helicase_UvrD/REP"/>
</dbReference>
<dbReference type="GO" id="GO:0005829">
    <property type="term" value="C:cytosol"/>
    <property type="evidence" value="ECO:0007669"/>
    <property type="project" value="TreeGrafter"/>
</dbReference>
<keyword evidence="4 10" id="KW-0347">Helicase</keyword>
<dbReference type="EMBL" id="FLUQ01000001">
    <property type="protein sequence ID" value="SBW00071.1"/>
    <property type="molecule type" value="Genomic_DNA"/>
</dbReference>
<protein>
    <recommendedName>
        <fullName evidence="8">DNA 3'-5' helicase</fullName>
        <ecNumber evidence="8">5.6.2.4</ecNumber>
    </recommendedName>
</protein>
<dbReference type="InterPro" id="IPR027417">
    <property type="entry name" value="P-loop_NTPase"/>
</dbReference>
<dbReference type="PANTHER" id="PTHR11070">
    <property type="entry name" value="UVRD / RECB / PCRA DNA HELICASE FAMILY MEMBER"/>
    <property type="match status" value="1"/>
</dbReference>
<keyword evidence="3 10" id="KW-0378">Hydrolase</keyword>
<dbReference type="GO" id="GO:0000725">
    <property type="term" value="P:recombinational repair"/>
    <property type="evidence" value="ECO:0007669"/>
    <property type="project" value="TreeGrafter"/>
</dbReference>
<dbReference type="AlphaFoldDB" id="A0A212JKX6"/>
<dbReference type="CDD" id="cd18807">
    <property type="entry name" value="SF1_C_UvrD"/>
    <property type="match status" value="1"/>
</dbReference>
<dbReference type="Gene3D" id="3.40.50.300">
    <property type="entry name" value="P-loop containing nucleotide triphosphate hydrolases"/>
    <property type="match status" value="2"/>
</dbReference>
<comment type="catalytic activity">
    <reaction evidence="7">
        <text>Couples ATP hydrolysis with the unwinding of duplex DNA by translocating in the 3'-5' direction.</text>
        <dbReference type="EC" id="5.6.2.4"/>
    </reaction>
</comment>
<feature type="domain" description="UvrD-like helicase C-terminal" evidence="13">
    <location>
        <begin position="318"/>
        <end position="569"/>
    </location>
</feature>
<comment type="catalytic activity">
    <reaction evidence="9">
        <text>ATP + H2O = ADP + phosphate + H(+)</text>
        <dbReference type="Rhea" id="RHEA:13065"/>
        <dbReference type="ChEBI" id="CHEBI:15377"/>
        <dbReference type="ChEBI" id="CHEBI:15378"/>
        <dbReference type="ChEBI" id="CHEBI:30616"/>
        <dbReference type="ChEBI" id="CHEBI:43474"/>
        <dbReference type="ChEBI" id="CHEBI:456216"/>
        <dbReference type="EC" id="5.6.2.4"/>
    </reaction>
</comment>
<evidence type="ECO:0000256" key="5">
    <source>
        <dbReference type="ARBA" id="ARBA00022840"/>
    </source>
</evidence>
<evidence type="ECO:0000256" key="7">
    <source>
        <dbReference type="ARBA" id="ARBA00034617"/>
    </source>
</evidence>
<dbReference type="InterPro" id="IPR014016">
    <property type="entry name" value="UvrD-like_ATP-bd"/>
</dbReference>
<reference evidence="14" key="1">
    <citation type="submission" date="2016-04" db="EMBL/GenBank/DDBJ databases">
        <authorList>
            <person name="Evans L.H."/>
            <person name="Alamgir A."/>
            <person name="Owens N."/>
            <person name="Weber N.D."/>
            <person name="Virtaneva K."/>
            <person name="Barbian K."/>
            <person name="Babar A."/>
            <person name="Rosenke K."/>
        </authorList>
    </citation>
    <scope>NUCLEOTIDE SEQUENCE</scope>
    <source>
        <strain evidence="14">86</strain>
    </source>
</reference>
<evidence type="ECO:0000259" key="12">
    <source>
        <dbReference type="PROSITE" id="PS51198"/>
    </source>
</evidence>
<feature type="binding site" evidence="10">
    <location>
        <begin position="27"/>
        <end position="34"/>
    </location>
    <ligand>
        <name>ATP</name>
        <dbReference type="ChEBI" id="CHEBI:30616"/>
    </ligand>
</feature>
<dbReference type="Pfam" id="PF00580">
    <property type="entry name" value="UvrD-helicase"/>
    <property type="match status" value="1"/>
</dbReference>
<dbReference type="InterPro" id="IPR013986">
    <property type="entry name" value="DExx_box_DNA_helicase_dom_sf"/>
</dbReference>
<dbReference type="GO" id="GO:0005524">
    <property type="term" value="F:ATP binding"/>
    <property type="evidence" value="ECO:0007669"/>
    <property type="project" value="UniProtKB-UniRule"/>
</dbReference>
<evidence type="ECO:0000256" key="2">
    <source>
        <dbReference type="ARBA" id="ARBA00022741"/>
    </source>
</evidence>
<evidence type="ECO:0000256" key="1">
    <source>
        <dbReference type="ARBA" id="ARBA00009922"/>
    </source>
</evidence>
<keyword evidence="5 10" id="KW-0067">ATP-binding</keyword>
<dbReference type="CDD" id="cd17932">
    <property type="entry name" value="DEXQc_UvrD"/>
    <property type="match status" value="1"/>
</dbReference>
<dbReference type="PROSITE" id="PS51217">
    <property type="entry name" value="UVRD_HELICASE_CTER"/>
    <property type="match status" value="1"/>
</dbReference>
<dbReference type="Pfam" id="PF13361">
    <property type="entry name" value="UvrD_C"/>
    <property type="match status" value="1"/>
</dbReference>
<name>A0A212JKX6_9DELT</name>
<evidence type="ECO:0000256" key="11">
    <source>
        <dbReference type="SAM" id="MobiDB-lite"/>
    </source>
</evidence>
<gene>
    <name evidence="14" type="ORF">KL86DPRO_11718</name>
</gene>
<keyword evidence="6" id="KW-0413">Isomerase</keyword>
<evidence type="ECO:0000256" key="6">
    <source>
        <dbReference type="ARBA" id="ARBA00023235"/>
    </source>
</evidence>